<accession>A0A0V0U2Y8</accession>
<dbReference type="PROSITE" id="PS51257">
    <property type="entry name" value="PROKAR_LIPOPROTEIN"/>
    <property type="match status" value="1"/>
</dbReference>
<keyword evidence="2" id="KW-1185">Reference proteome</keyword>
<proteinExistence type="predicted"/>
<gene>
    <name evidence="1" type="ORF">T05_916</name>
</gene>
<dbReference type="Proteomes" id="UP000055048">
    <property type="component" value="Unassembled WGS sequence"/>
</dbReference>
<reference evidence="1 2" key="1">
    <citation type="submission" date="2015-01" db="EMBL/GenBank/DDBJ databases">
        <title>Evolution of Trichinella species and genotypes.</title>
        <authorList>
            <person name="Korhonen P.K."/>
            <person name="Edoardo P."/>
            <person name="Giuseppe L.R."/>
            <person name="Gasser R.B."/>
        </authorList>
    </citation>
    <scope>NUCLEOTIDE SEQUENCE [LARGE SCALE GENOMIC DNA]</scope>
    <source>
        <strain evidence="1">ISS417</strain>
    </source>
</reference>
<sequence length="59" mass="7034">MELQHKHIKVKDFKILYLNLNLTTGCGRSYLGLELLLIEAEKYYSSSRLHYNYRSLIDK</sequence>
<comment type="caution">
    <text evidence="1">The sequence shown here is derived from an EMBL/GenBank/DDBJ whole genome shotgun (WGS) entry which is preliminary data.</text>
</comment>
<name>A0A0V0U2Y8_9BILA</name>
<dbReference type="EMBL" id="JYDJ01000074">
    <property type="protein sequence ID" value="KRX45564.1"/>
    <property type="molecule type" value="Genomic_DNA"/>
</dbReference>
<protein>
    <submittedName>
        <fullName evidence="1">Uncharacterized protein</fullName>
    </submittedName>
</protein>
<dbReference type="AlphaFoldDB" id="A0A0V0U2Y8"/>
<evidence type="ECO:0000313" key="1">
    <source>
        <dbReference type="EMBL" id="KRX45564.1"/>
    </source>
</evidence>
<evidence type="ECO:0000313" key="2">
    <source>
        <dbReference type="Proteomes" id="UP000055048"/>
    </source>
</evidence>
<organism evidence="1 2">
    <name type="scientific">Trichinella murrelli</name>
    <dbReference type="NCBI Taxonomy" id="144512"/>
    <lineage>
        <taxon>Eukaryota</taxon>
        <taxon>Metazoa</taxon>
        <taxon>Ecdysozoa</taxon>
        <taxon>Nematoda</taxon>
        <taxon>Enoplea</taxon>
        <taxon>Dorylaimia</taxon>
        <taxon>Trichinellida</taxon>
        <taxon>Trichinellidae</taxon>
        <taxon>Trichinella</taxon>
    </lineage>
</organism>